<name>A0AC61S4B5_9BACT</name>
<proteinExistence type="predicted"/>
<dbReference type="Proteomes" id="UP000305401">
    <property type="component" value="Unassembled WGS sequence"/>
</dbReference>
<comment type="caution">
    <text evidence="1">The sequence shown here is derived from an EMBL/GenBank/DDBJ whole genome shotgun (WGS) entry which is preliminary data.</text>
</comment>
<protein>
    <submittedName>
        <fullName evidence="1">Nucleotide exchange factor GrpE</fullName>
    </submittedName>
</protein>
<sequence length="201" mass="22895">MENKYQNKHNEDAEKTNLEQQSDIEVNDVIADNDNCPSTPDEAIEEEIDLQSKLEQTTAELEKEKKEYLFLMAEFDNFRKRTIKEKSELIKNGGENALRGLLPIIDDFERSLQAINESSDPSSIKEGVELIYNKFIKYLQQNGVQVINTEAGTDFDADMHEAVTMFPAPDTSQKGKIIDTVQKGYMLHDKVIRHAKVVVGQ</sequence>
<accession>A0AC61S4B5</accession>
<evidence type="ECO:0000313" key="2">
    <source>
        <dbReference type="Proteomes" id="UP000305401"/>
    </source>
</evidence>
<evidence type="ECO:0000313" key="1">
    <source>
        <dbReference type="EMBL" id="THG46247.1"/>
    </source>
</evidence>
<dbReference type="EMBL" id="SSTG01000112">
    <property type="protein sequence ID" value="THG46247.1"/>
    <property type="molecule type" value="Genomic_DNA"/>
</dbReference>
<gene>
    <name evidence="1" type="ORF">E5990_08370</name>
</gene>
<keyword evidence="2" id="KW-1185">Reference proteome</keyword>
<reference evidence="1" key="1">
    <citation type="submission" date="2019-04" db="EMBL/GenBank/DDBJ databases">
        <title>Microbes associate with the intestines of laboratory mice.</title>
        <authorList>
            <person name="Navarre W."/>
            <person name="Wong E."/>
            <person name="Huang K.C."/>
            <person name="Tropini C."/>
            <person name="Ng K."/>
            <person name="Yu B."/>
        </authorList>
    </citation>
    <scope>NUCLEOTIDE SEQUENCE</scope>
    <source>
        <strain evidence="1">NM86_A22</strain>
    </source>
</reference>
<organism evidence="1 2">
    <name type="scientific">Muribaculum caecicola</name>
    <dbReference type="NCBI Taxonomy" id="3038144"/>
    <lineage>
        <taxon>Bacteria</taxon>
        <taxon>Pseudomonadati</taxon>
        <taxon>Bacteroidota</taxon>
        <taxon>Bacteroidia</taxon>
        <taxon>Bacteroidales</taxon>
        <taxon>Muribaculaceae</taxon>
        <taxon>Muribaculum</taxon>
    </lineage>
</organism>